<evidence type="ECO:0000313" key="2">
    <source>
        <dbReference type="EMBL" id="KFB51813.1"/>
    </source>
</evidence>
<protein>
    <submittedName>
        <fullName evidence="2 3">Aspartate aminotransferase, cytoplasmic, putative</fullName>
    </submittedName>
</protein>
<proteinExistence type="predicted"/>
<sequence length="202" mass="22524">MTLIFRPSSRARPELYPPSEDRGLSTPFLVDVCGGASLKPTRLSPGPWAQKRKLARVEGSTKILDIVRAIERRLPARKLVDLEHEPNRGFPLSCGVIFSNICPPLGGNIGRPDDHRRSNLPSVVSQRQVESEANYSTDDWQLGGKYYRHDPSRNGMRLEVVSLEMVHVVTSRAVTEVRHESQSVSPAVRGTPDSWDSYEPLG</sequence>
<accession>A0A084WNL9</accession>
<dbReference type="GO" id="GO:0008483">
    <property type="term" value="F:transaminase activity"/>
    <property type="evidence" value="ECO:0007669"/>
    <property type="project" value="UniProtKB-KW"/>
</dbReference>
<dbReference type="VEuPathDB" id="VectorBase:ASIC020007"/>
<organism evidence="2">
    <name type="scientific">Anopheles sinensis</name>
    <name type="common">Mosquito</name>
    <dbReference type="NCBI Taxonomy" id="74873"/>
    <lineage>
        <taxon>Eukaryota</taxon>
        <taxon>Metazoa</taxon>
        <taxon>Ecdysozoa</taxon>
        <taxon>Arthropoda</taxon>
        <taxon>Hexapoda</taxon>
        <taxon>Insecta</taxon>
        <taxon>Pterygota</taxon>
        <taxon>Neoptera</taxon>
        <taxon>Endopterygota</taxon>
        <taxon>Diptera</taxon>
        <taxon>Nematocera</taxon>
        <taxon>Culicoidea</taxon>
        <taxon>Culicidae</taxon>
        <taxon>Anophelinae</taxon>
        <taxon>Anopheles</taxon>
    </lineage>
</organism>
<dbReference type="EMBL" id="ATLV01024628">
    <property type="status" value="NOT_ANNOTATED_CDS"/>
    <property type="molecule type" value="Genomic_DNA"/>
</dbReference>
<evidence type="ECO:0000313" key="3">
    <source>
        <dbReference type="EnsemblMetazoa" id="ASIC020007-PA"/>
    </source>
</evidence>
<reference evidence="2 4" key="1">
    <citation type="journal article" date="2014" name="BMC Genomics">
        <title>Genome sequence of Anopheles sinensis provides insight into genetics basis of mosquito competence for malaria parasites.</title>
        <authorList>
            <person name="Zhou D."/>
            <person name="Zhang D."/>
            <person name="Ding G."/>
            <person name="Shi L."/>
            <person name="Hou Q."/>
            <person name="Ye Y."/>
            <person name="Xu Y."/>
            <person name="Zhou H."/>
            <person name="Xiong C."/>
            <person name="Li S."/>
            <person name="Yu J."/>
            <person name="Hong S."/>
            <person name="Yu X."/>
            <person name="Zou P."/>
            <person name="Chen C."/>
            <person name="Chang X."/>
            <person name="Wang W."/>
            <person name="Lv Y."/>
            <person name="Sun Y."/>
            <person name="Ma L."/>
            <person name="Shen B."/>
            <person name="Zhu C."/>
        </authorList>
    </citation>
    <scope>NUCLEOTIDE SEQUENCE [LARGE SCALE GENOMIC DNA]</scope>
</reference>
<evidence type="ECO:0000256" key="1">
    <source>
        <dbReference type="SAM" id="MobiDB-lite"/>
    </source>
</evidence>
<keyword evidence="2" id="KW-0032">Aminotransferase</keyword>
<feature type="region of interest" description="Disordered" evidence="1">
    <location>
        <begin position="179"/>
        <end position="202"/>
    </location>
</feature>
<dbReference type="AlphaFoldDB" id="A0A084WNL9"/>
<evidence type="ECO:0000313" key="4">
    <source>
        <dbReference type="Proteomes" id="UP000030765"/>
    </source>
</evidence>
<dbReference type="Proteomes" id="UP000030765">
    <property type="component" value="Unassembled WGS sequence"/>
</dbReference>
<dbReference type="EMBL" id="KE525354">
    <property type="protein sequence ID" value="KFB51813.1"/>
    <property type="molecule type" value="Genomic_DNA"/>
</dbReference>
<keyword evidence="4" id="KW-1185">Reference proteome</keyword>
<name>A0A084WNL9_ANOSI</name>
<dbReference type="EnsemblMetazoa" id="ASIC020007-RA">
    <property type="protein sequence ID" value="ASIC020007-PA"/>
    <property type="gene ID" value="ASIC020007"/>
</dbReference>
<gene>
    <name evidence="2" type="ORF">ZHAS_00020007</name>
</gene>
<keyword evidence="2" id="KW-0808">Transferase</keyword>
<reference evidence="3" key="2">
    <citation type="submission" date="2020-05" db="UniProtKB">
        <authorList>
            <consortium name="EnsemblMetazoa"/>
        </authorList>
    </citation>
    <scope>IDENTIFICATION</scope>
</reference>